<sequence length="72" mass="8822">MPKAPSPLFVSRKSDFRASSGHPWRIGHRGRRNYFFLFFFLFFFSRYCQKSNEKRRERHYKGSQVQKQSRSE</sequence>
<evidence type="ECO:0000313" key="4">
    <source>
        <dbReference type="Proteomes" id="UP000325945"/>
    </source>
</evidence>
<keyword evidence="2" id="KW-1133">Transmembrane helix</keyword>
<evidence type="ECO:0000256" key="1">
    <source>
        <dbReference type="SAM" id="MobiDB-lite"/>
    </source>
</evidence>
<protein>
    <submittedName>
        <fullName evidence="3">Uncharacterized protein</fullName>
    </submittedName>
</protein>
<feature type="compositionally biased region" description="Polar residues" evidence="1">
    <location>
        <begin position="63"/>
        <end position="72"/>
    </location>
</feature>
<proteinExistence type="predicted"/>
<dbReference type="EMBL" id="ML741769">
    <property type="protein sequence ID" value="KAE8331402.1"/>
    <property type="molecule type" value="Genomic_DNA"/>
</dbReference>
<feature type="region of interest" description="Disordered" evidence="1">
    <location>
        <begin position="53"/>
        <end position="72"/>
    </location>
</feature>
<gene>
    <name evidence="3" type="ORF">BDV39DRAFT_156653</name>
</gene>
<dbReference type="AlphaFoldDB" id="A0A5N6XEN3"/>
<reference evidence="4" key="1">
    <citation type="submission" date="2019-04" db="EMBL/GenBank/DDBJ databases">
        <title>Friends and foes A comparative genomics studyof 23 Aspergillus species from section Flavi.</title>
        <authorList>
            <consortium name="DOE Joint Genome Institute"/>
            <person name="Kjaerbolling I."/>
            <person name="Vesth T."/>
            <person name="Frisvad J.C."/>
            <person name="Nybo J.L."/>
            <person name="Theobald S."/>
            <person name="Kildgaard S."/>
            <person name="Isbrandt T."/>
            <person name="Kuo A."/>
            <person name="Sato A."/>
            <person name="Lyhne E.K."/>
            <person name="Kogle M.E."/>
            <person name="Wiebenga A."/>
            <person name="Kun R.S."/>
            <person name="Lubbers R.J."/>
            <person name="Makela M.R."/>
            <person name="Barry K."/>
            <person name="Chovatia M."/>
            <person name="Clum A."/>
            <person name="Daum C."/>
            <person name="Haridas S."/>
            <person name="He G."/>
            <person name="LaButti K."/>
            <person name="Lipzen A."/>
            <person name="Mondo S."/>
            <person name="Riley R."/>
            <person name="Salamov A."/>
            <person name="Simmons B.A."/>
            <person name="Magnuson J.K."/>
            <person name="Henrissat B."/>
            <person name="Mortensen U.H."/>
            <person name="Larsen T.O."/>
            <person name="Devries R.P."/>
            <person name="Grigoriev I.V."/>
            <person name="Machida M."/>
            <person name="Baker S.E."/>
            <person name="Andersen M.R."/>
        </authorList>
    </citation>
    <scope>NUCLEOTIDE SEQUENCE [LARGE SCALE GENOMIC DNA]</scope>
    <source>
        <strain evidence="4">CBS 130017</strain>
    </source>
</reference>
<keyword evidence="2" id="KW-0812">Transmembrane</keyword>
<dbReference type="Proteomes" id="UP000325945">
    <property type="component" value="Unassembled WGS sequence"/>
</dbReference>
<evidence type="ECO:0000313" key="3">
    <source>
        <dbReference type="EMBL" id="KAE8331402.1"/>
    </source>
</evidence>
<name>A0A5N6XEN3_9EURO</name>
<feature type="transmembrane region" description="Helical" evidence="2">
    <location>
        <begin position="32"/>
        <end position="48"/>
    </location>
</feature>
<keyword evidence="4" id="KW-1185">Reference proteome</keyword>
<accession>A0A5N6XEN3</accession>
<evidence type="ECO:0000256" key="2">
    <source>
        <dbReference type="SAM" id="Phobius"/>
    </source>
</evidence>
<keyword evidence="2" id="KW-0472">Membrane</keyword>
<organism evidence="3 4">
    <name type="scientific">Aspergillus sergii</name>
    <dbReference type="NCBI Taxonomy" id="1034303"/>
    <lineage>
        <taxon>Eukaryota</taxon>
        <taxon>Fungi</taxon>
        <taxon>Dikarya</taxon>
        <taxon>Ascomycota</taxon>
        <taxon>Pezizomycotina</taxon>
        <taxon>Eurotiomycetes</taxon>
        <taxon>Eurotiomycetidae</taxon>
        <taxon>Eurotiales</taxon>
        <taxon>Aspergillaceae</taxon>
        <taxon>Aspergillus</taxon>
        <taxon>Aspergillus subgen. Circumdati</taxon>
    </lineage>
</organism>